<dbReference type="CDD" id="cd18186">
    <property type="entry name" value="BTB_POZ_ZBTB_KLHL-like"/>
    <property type="match status" value="1"/>
</dbReference>
<evidence type="ECO:0000256" key="5">
    <source>
        <dbReference type="ARBA" id="ARBA00022833"/>
    </source>
</evidence>
<evidence type="ECO:0000256" key="8">
    <source>
        <dbReference type="ARBA" id="ARBA00023163"/>
    </source>
</evidence>
<feature type="region of interest" description="Disordered" evidence="11">
    <location>
        <begin position="179"/>
        <end position="214"/>
    </location>
</feature>
<proteinExistence type="predicted"/>
<dbReference type="InParanoid" id="A0A2R2MSE4"/>
<evidence type="ECO:0000256" key="10">
    <source>
        <dbReference type="PROSITE-ProRule" id="PRU00042"/>
    </source>
</evidence>
<dbReference type="KEGG" id="lak:106181468"/>
<dbReference type="InterPro" id="IPR036236">
    <property type="entry name" value="Znf_C2H2_sf"/>
</dbReference>
<keyword evidence="2" id="KW-0479">Metal-binding</keyword>
<evidence type="ECO:0000256" key="2">
    <source>
        <dbReference type="ARBA" id="ARBA00022723"/>
    </source>
</evidence>
<keyword evidence="7" id="KW-0238">DNA-binding</keyword>
<dbReference type="PROSITE" id="PS50157">
    <property type="entry name" value="ZINC_FINGER_C2H2_2"/>
    <property type="match status" value="4"/>
</dbReference>
<dbReference type="Proteomes" id="UP000085678">
    <property type="component" value="Unplaced"/>
</dbReference>
<dbReference type="GO" id="GO:0000981">
    <property type="term" value="F:DNA-binding transcription factor activity, RNA polymerase II-specific"/>
    <property type="evidence" value="ECO:0007669"/>
    <property type="project" value="TreeGrafter"/>
</dbReference>
<keyword evidence="3" id="KW-0677">Repeat</keyword>
<dbReference type="Gene3D" id="3.30.160.60">
    <property type="entry name" value="Classic Zinc Finger"/>
    <property type="match status" value="5"/>
</dbReference>
<evidence type="ECO:0000256" key="9">
    <source>
        <dbReference type="ARBA" id="ARBA00023242"/>
    </source>
</evidence>
<comment type="subcellular location">
    <subcellularLocation>
        <location evidence="1">Nucleus</location>
    </subcellularLocation>
</comment>
<dbReference type="AlphaFoldDB" id="A0A2R2MSE4"/>
<dbReference type="GO" id="GO:0008270">
    <property type="term" value="F:zinc ion binding"/>
    <property type="evidence" value="ECO:0007669"/>
    <property type="project" value="UniProtKB-KW"/>
</dbReference>
<reference evidence="15" key="1">
    <citation type="submission" date="2025-08" db="UniProtKB">
        <authorList>
            <consortium name="RefSeq"/>
        </authorList>
    </citation>
    <scope>IDENTIFICATION</scope>
    <source>
        <tissue evidence="15">Gonads</tissue>
    </source>
</reference>
<dbReference type="PANTHER" id="PTHR46105">
    <property type="entry name" value="AGAP004733-PA"/>
    <property type="match status" value="1"/>
</dbReference>
<dbReference type="SMART" id="SM00225">
    <property type="entry name" value="BTB"/>
    <property type="match status" value="1"/>
</dbReference>
<feature type="compositionally biased region" description="Polar residues" evidence="11">
    <location>
        <begin position="196"/>
        <end position="207"/>
    </location>
</feature>
<feature type="domain" description="BTB" evidence="12">
    <location>
        <begin position="41"/>
        <end position="108"/>
    </location>
</feature>
<dbReference type="Gene3D" id="3.30.710.10">
    <property type="entry name" value="Potassium Channel Kv1.1, Chain A"/>
    <property type="match status" value="1"/>
</dbReference>
<keyword evidence="6" id="KW-0805">Transcription regulation</keyword>
<dbReference type="RefSeq" id="XP_023932917.1">
    <property type="nucleotide sequence ID" value="XM_024077149.1"/>
</dbReference>
<dbReference type="FunFam" id="3.30.160.60:FF:000446">
    <property type="entry name" value="Zinc finger protein"/>
    <property type="match status" value="1"/>
</dbReference>
<dbReference type="PROSITE" id="PS00028">
    <property type="entry name" value="ZINC_FINGER_C2H2_1"/>
    <property type="match status" value="4"/>
</dbReference>
<evidence type="ECO:0000313" key="14">
    <source>
        <dbReference type="Proteomes" id="UP000085678"/>
    </source>
</evidence>
<sequence>MSTVELKNLSMDSKLISLTAKAFSNAILSCLHTLYRSVILCDVTLVAQNSVVFPAHKVVLASASGYFRSLLDQGCLLDEDRHLLTGMPASQLKILLDFMYTGTLQLTESNLGLIQKAAEQLKIQEAVRLCKEYTENQECKEVKQELDEETWLVRFQRCSEDEESNTGTVTQMTFHDDLHSDLDLHSGPRKDHHSSGHSTGQQPSHQSAGRPDVKKKCCKNTDNLESAADVSTDDGDITNTDPEVNGLLKCDICGKSYQTRDGLRRHKRVHSNEYPYRCEECQKGFHYENALMDHMRTKHQESAMKCALCSCCVQTVAGWKLHASLHERNESFPCDKCCKTFPNKIYLNRHKKTHTREFVCAVCSKTFTSKQHLKTHAIIHQSDFSLSCDICSFVTKHKGSLIRHKNAAHSSGASRHTCKCGISFKRKYRLTAHMEICNAAQELGTDPNVKT</sequence>
<evidence type="ECO:0000256" key="4">
    <source>
        <dbReference type="ARBA" id="ARBA00022771"/>
    </source>
</evidence>
<keyword evidence="14" id="KW-1185">Reference proteome</keyword>
<evidence type="ECO:0000256" key="7">
    <source>
        <dbReference type="ARBA" id="ARBA00023125"/>
    </source>
</evidence>
<feature type="domain" description="C2H2-type" evidence="13">
    <location>
        <begin position="332"/>
        <end position="359"/>
    </location>
</feature>
<keyword evidence="5" id="KW-0862">Zinc</keyword>
<evidence type="ECO:0000256" key="6">
    <source>
        <dbReference type="ARBA" id="ARBA00023015"/>
    </source>
</evidence>
<dbReference type="InterPro" id="IPR013087">
    <property type="entry name" value="Znf_C2H2_type"/>
</dbReference>
<keyword evidence="4 10" id="KW-0863">Zinc-finger</keyword>
<dbReference type="GO" id="GO:0000978">
    <property type="term" value="F:RNA polymerase II cis-regulatory region sequence-specific DNA binding"/>
    <property type="evidence" value="ECO:0007669"/>
    <property type="project" value="TreeGrafter"/>
</dbReference>
<organism evidence="14 15">
    <name type="scientific">Lingula anatina</name>
    <name type="common">Brachiopod</name>
    <name type="synonym">Lingula unguis</name>
    <dbReference type="NCBI Taxonomy" id="7574"/>
    <lineage>
        <taxon>Eukaryota</taxon>
        <taxon>Metazoa</taxon>
        <taxon>Spiralia</taxon>
        <taxon>Lophotrochozoa</taxon>
        <taxon>Brachiopoda</taxon>
        <taxon>Linguliformea</taxon>
        <taxon>Lingulata</taxon>
        <taxon>Lingulida</taxon>
        <taxon>Linguloidea</taxon>
        <taxon>Lingulidae</taxon>
        <taxon>Lingula</taxon>
    </lineage>
</organism>
<name>A0A2R2MSE4_LINAN</name>
<dbReference type="FunFam" id="3.30.160.60:FF:000100">
    <property type="entry name" value="Zinc finger 45-like"/>
    <property type="match status" value="1"/>
</dbReference>
<evidence type="ECO:0000256" key="1">
    <source>
        <dbReference type="ARBA" id="ARBA00004123"/>
    </source>
</evidence>
<evidence type="ECO:0000259" key="13">
    <source>
        <dbReference type="PROSITE" id="PS50157"/>
    </source>
</evidence>
<feature type="domain" description="C2H2-type" evidence="13">
    <location>
        <begin position="358"/>
        <end position="385"/>
    </location>
</feature>
<dbReference type="SUPFAM" id="SSF57667">
    <property type="entry name" value="beta-beta-alpha zinc fingers"/>
    <property type="match status" value="3"/>
</dbReference>
<dbReference type="InterPro" id="IPR011333">
    <property type="entry name" value="SKP1/BTB/POZ_sf"/>
</dbReference>
<evidence type="ECO:0000259" key="12">
    <source>
        <dbReference type="PROSITE" id="PS50097"/>
    </source>
</evidence>
<dbReference type="SUPFAM" id="SSF54695">
    <property type="entry name" value="POZ domain"/>
    <property type="match status" value="1"/>
</dbReference>
<dbReference type="STRING" id="7574.A0A2R2MSE4"/>
<dbReference type="PROSITE" id="PS50097">
    <property type="entry name" value="BTB"/>
    <property type="match status" value="1"/>
</dbReference>
<feature type="domain" description="C2H2-type" evidence="13">
    <location>
        <begin position="276"/>
        <end position="304"/>
    </location>
</feature>
<dbReference type="Pfam" id="PF13912">
    <property type="entry name" value="zf-C2H2_6"/>
    <property type="match status" value="1"/>
</dbReference>
<dbReference type="Pfam" id="PF00096">
    <property type="entry name" value="zf-C2H2"/>
    <property type="match status" value="2"/>
</dbReference>
<feature type="compositionally biased region" description="Basic and acidic residues" evidence="11">
    <location>
        <begin position="179"/>
        <end position="189"/>
    </location>
</feature>
<feature type="domain" description="C2H2-type" evidence="13">
    <location>
        <begin position="248"/>
        <end position="275"/>
    </location>
</feature>
<evidence type="ECO:0000256" key="11">
    <source>
        <dbReference type="SAM" id="MobiDB-lite"/>
    </source>
</evidence>
<protein>
    <submittedName>
        <fullName evidence="15">Zinc finger and BTB domain-containing protein 24</fullName>
    </submittedName>
</protein>
<dbReference type="InterPro" id="IPR000210">
    <property type="entry name" value="BTB/POZ_dom"/>
</dbReference>
<keyword evidence="9" id="KW-0539">Nucleus</keyword>
<dbReference type="GeneID" id="106181468"/>
<dbReference type="SMART" id="SM00355">
    <property type="entry name" value="ZnF_C2H2"/>
    <property type="match status" value="6"/>
</dbReference>
<dbReference type="PANTHER" id="PTHR46105:SF5">
    <property type="entry name" value="ZINC FINGER AND BTB DOMAIN-CONTAINING PROTEIN 44 ISOFORM X1"/>
    <property type="match status" value="1"/>
</dbReference>
<evidence type="ECO:0000313" key="15">
    <source>
        <dbReference type="RefSeq" id="XP_023932917.1"/>
    </source>
</evidence>
<dbReference type="Pfam" id="PF00651">
    <property type="entry name" value="BTB"/>
    <property type="match status" value="1"/>
</dbReference>
<keyword evidence="8" id="KW-0804">Transcription</keyword>
<evidence type="ECO:0000256" key="3">
    <source>
        <dbReference type="ARBA" id="ARBA00022737"/>
    </source>
</evidence>
<dbReference type="OrthoDB" id="3176202at2759"/>
<dbReference type="InterPro" id="IPR050457">
    <property type="entry name" value="ZnFinger_BTB_dom_contain"/>
</dbReference>
<accession>A0A2R2MSE4</accession>
<gene>
    <name evidence="15" type="primary">LOC106181468</name>
</gene>